<dbReference type="EMBL" id="MG373770">
    <property type="protein sequence ID" value="AVH79541.1"/>
    <property type="molecule type" value="Genomic_DNA"/>
</dbReference>
<organism evidence="2">
    <name type="scientific">Synechocystis sp. PCC 9413</name>
    <dbReference type="NCBI Taxonomy" id="77760"/>
    <lineage>
        <taxon>Bacteria</taxon>
        <taxon>Bacillati</taxon>
        <taxon>Cyanobacteriota</taxon>
        <taxon>Cyanophyceae</taxon>
        <taxon>Synechococcales</taxon>
        <taxon>Merismopediaceae</taxon>
        <taxon>Synechocystis</taxon>
    </lineage>
</organism>
<sequence length="72" mass="7622">MAIILIRDLNPVGYSLFSDRESYLRDLSADDELGVSGGGTPTISTVTTSSVPCMVGSFVLTVVGSIAYTLYK</sequence>
<evidence type="ECO:0000313" key="2">
    <source>
        <dbReference type="EMBL" id="AVH79541.1"/>
    </source>
</evidence>
<reference evidence="2" key="1">
    <citation type="journal article" date="2018" name="Science">
        <title>Natural noncanonical protein splicing yields products with diverse ?-amino acid residues.</title>
        <authorList>
            <person name="Morinaka B.I."/>
            <person name="Lakis E."/>
            <person name="Verest M."/>
            <person name="Helf M.J."/>
            <person name="Scalvenzi T."/>
            <person name="Vagstad A.L."/>
            <person name="Sims J."/>
            <person name="Sunagawa S."/>
            <person name="Gugger M."/>
            <person name="Piel J."/>
        </authorList>
    </citation>
    <scope>NUCLEOTIDE SEQUENCE</scope>
    <source>
        <strain evidence="2">PCC 9413</strain>
    </source>
</reference>
<keyword evidence="1" id="KW-0812">Transmembrane</keyword>
<protein>
    <submittedName>
        <fullName evidence="2">Uncharacterized protein</fullName>
    </submittedName>
</protein>
<accession>A0A2P0ZGD6</accession>
<evidence type="ECO:0000256" key="1">
    <source>
        <dbReference type="SAM" id="Phobius"/>
    </source>
</evidence>
<proteinExistence type="predicted"/>
<feature type="transmembrane region" description="Helical" evidence="1">
    <location>
        <begin position="49"/>
        <end position="71"/>
    </location>
</feature>
<keyword evidence="1" id="KW-1133">Transmembrane helix</keyword>
<dbReference type="AlphaFoldDB" id="A0A2P0ZGD6"/>
<keyword evidence="1" id="KW-0472">Membrane</keyword>
<name>A0A2P0ZGD6_9SYNC</name>